<proteinExistence type="predicted"/>
<protein>
    <submittedName>
        <fullName evidence="2">Transcriptional activator FtrB</fullName>
    </submittedName>
</protein>
<dbReference type="CDD" id="cd00038">
    <property type="entry name" value="CAP_ED"/>
    <property type="match status" value="1"/>
</dbReference>
<dbReference type="AlphaFoldDB" id="A0A517QAF7"/>
<feature type="domain" description="Cyclic nucleotide-binding" evidence="1">
    <location>
        <begin position="15"/>
        <end position="135"/>
    </location>
</feature>
<organism evidence="2 3">
    <name type="scientific">Gimesia panareensis</name>
    <dbReference type="NCBI Taxonomy" id="2527978"/>
    <lineage>
        <taxon>Bacteria</taxon>
        <taxon>Pseudomonadati</taxon>
        <taxon>Planctomycetota</taxon>
        <taxon>Planctomycetia</taxon>
        <taxon>Planctomycetales</taxon>
        <taxon>Planctomycetaceae</taxon>
        <taxon>Gimesia</taxon>
    </lineage>
</organism>
<gene>
    <name evidence="2" type="ORF">Enr10x_38990</name>
</gene>
<dbReference type="Proteomes" id="UP000315647">
    <property type="component" value="Chromosome"/>
</dbReference>
<dbReference type="Gene3D" id="2.60.120.10">
    <property type="entry name" value="Jelly Rolls"/>
    <property type="match status" value="1"/>
</dbReference>
<dbReference type="SUPFAM" id="SSF51206">
    <property type="entry name" value="cAMP-binding domain-like"/>
    <property type="match status" value="1"/>
</dbReference>
<dbReference type="GO" id="GO:0003700">
    <property type="term" value="F:DNA-binding transcription factor activity"/>
    <property type="evidence" value="ECO:0007669"/>
    <property type="project" value="TreeGrafter"/>
</dbReference>
<keyword evidence="3" id="KW-1185">Reference proteome</keyword>
<dbReference type="PANTHER" id="PTHR24567">
    <property type="entry name" value="CRP FAMILY TRANSCRIPTIONAL REGULATORY PROTEIN"/>
    <property type="match status" value="1"/>
</dbReference>
<evidence type="ECO:0000313" key="2">
    <source>
        <dbReference type="EMBL" id="QDT28555.1"/>
    </source>
</evidence>
<dbReference type="PROSITE" id="PS50042">
    <property type="entry name" value="CNMP_BINDING_3"/>
    <property type="match status" value="1"/>
</dbReference>
<dbReference type="InterPro" id="IPR018490">
    <property type="entry name" value="cNMP-bd_dom_sf"/>
</dbReference>
<dbReference type="InterPro" id="IPR050397">
    <property type="entry name" value="Env_Response_Regulators"/>
</dbReference>
<reference evidence="2 3" key="1">
    <citation type="submission" date="2019-03" db="EMBL/GenBank/DDBJ databases">
        <title>Deep-cultivation of Planctomycetes and their phenomic and genomic characterization uncovers novel biology.</title>
        <authorList>
            <person name="Wiegand S."/>
            <person name="Jogler M."/>
            <person name="Boedeker C."/>
            <person name="Pinto D."/>
            <person name="Vollmers J."/>
            <person name="Rivas-Marin E."/>
            <person name="Kohn T."/>
            <person name="Peeters S.H."/>
            <person name="Heuer A."/>
            <person name="Rast P."/>
            <person name="Oberbeckmann S."/>
            <person name="Bunk B."/>
            <person name="Jeske O."/>
            <person name="Meyerdierks A."/>
            <person name="Storesund J.E."/>
            <person name="Kallscheuer N."/>
            <person name="Luecker S."/>
            <person name="Lage O.M."/>
            <person name="Pohl T."/>
            <person name="Merkel B.J."/>
            <person name="Hornburger P."/>
            <person name="Mueller R.-W."/>
            <person name="Bruemmer F."/>
            <person name="Labrenz M."/>
            <person name="Spormann A.M."/>
            <person name="Op den Camp H."/>
            <person name="Overmann J."/>
            <person name="Amann R."/>
            <person name="Jetten M.S.M."/>
            <person name="Mascher T."/>
            <person name="Medema M.H."/>
            <person name="Devos D.P."/>
            <person name="Kaster A.-K."/>
            <person name="Ovreas L."/>
            <person name="Rohde M."/>
            <person name="Galperin M.Y."/>
            <person name="Jogler C."/>
        </authorList>
    </citation>
    <scope>NUCLEOTIDE SEQUENCE [LARGE SCALE GENOMIC DNA]</scope>
    <source>
        <strain evidence="2 3">Enr10</strain>
    </source>
</reference>
<dbReference type="Pfam" id="PF00027">
    <property type="entry name" value="cNMP_binding"/>
    <property type="match status" value="1"/>
</dbReference>
<dbReference type="GO" id="GO:0005829">
    <property type="term" value="C:cytosol"/>
    <property type="evidence" value="ECO:0007669"/>
    <property type="project" value="TreeGrafter"/>
</dbReference>
<sequence length="167" mass="18264">MEANQLQKILMELRFTAGLSEGDQQKLAAISRLKEFPAGGTLFTEGSEHKDLYVIRSGRVEICMTIPARGCLPVLTLEAGDLVGWSTVLQQGEMTATVGAIEDTEVIAINAEELRALCEADHDIGYQIMQRIAKSLSQRLVACRLQVLDMYGEHPGQTHHAQKGAAE</sequence>
<evidence type="ECO:0000259" key="1">
    <source>
        <dbReference type="PROSITE" id="PS50042"/>
    </source>
</evidence>
<name>A0A517QAF7_9PLAN</name>
<evidence type="ECO:0000313" key="3">
    <source>
        <dbReference type="Proteomes" id="UP000315647"/>
    </source>
</evidence>
<dbReference type="PANTHER" id="PTHR24567:SF68">
    <property type="entry name" value="DNA-BINDING TRANSCRIPTIONAL DUAL REGULATOR CRP"/>
    <property type="match status" value="1"/>
</dbReference>
<dbReference type="InterPro" id="IPR000595">
    <property type="entry name" value="cNMP-bd_dom"/>
</dbReference>
<dbReference type="SMART" id="SM00100">
    <property type="entry name" value="cNMP"/>
    <property type="match status" value="1"/>
</dbReference>
<accession>A0A517QAF7</accession>
<dbReference type="EMBL" id="CP037421">
    <property type="protein sequence ID" value="QDT28555.1"/>
    <property type="molecule type" value="Genomic_DNA"/>
</dbReference>
<dbReference type="InterPro" id="IPR014710">
    <property type="entry name" value="RmlC-like_jellyroll"/>
</dbReference>